<reference evidence="3 4" key="1">
    <citation type="submission" date="2018-08" db="EMBL/GenBank/DDBJ databases">
        <title>A genome reference for cultivated species of the human gut microbiota.</title>
        <authorList>
            <person name="Zou Y."/>
            <person name="Xue W."/>
            <person name="Luo G."/>
        </authorList>
    </citation>
    <scope>NUCLEOTIDE SEQUENCE [LARGE SCALE GENOMIC DNA]</scope>
    <source>
        <strain evidence="3 4">AF37-2AT</strain>
    </source>
</reference>
<dbReference type="InterPro" id="IPR041047">
    <property type="entry name" value="LPD1"/>
</dbReference>
<dbReference type="OrthoDB" id="343736at2"/>
<dbReference type="Proteomes" id="UP000261080">
    <property type="component" value="Unassembled WGS sequence"/>
</dbReference>
<evidence type="ECO:0000313" key="4">
    <source>
        <dbReference type="Proteomes" id="UP000261080"/>
    </source>
</evidence>
<dbReference type="EMBL" id="QVLX01000002">
    <property type="protein sequence ID" value="RGE88730.1"/>
    <property type="molecule type" value="Genomic_DNA"/>
</dbReference>
<gene>
    <name evidence="3" type="ORF">DW016_04190</name>
</gene>
<accession>A0A3E3K3X4</accession>
<evidence type="ECO:0000256" key="1">
    <source>
        <dbReference type="SAM" id="MobiDB-lite"/>
    </source>
</evidence>
<proteinExistence type="predicted"/>
<name>A0A3E3K3X4_9FIRM</name>
<feature type="region of interest" description="Disordered" evidence="1">
    <location>
        <begin position="666"/>
        <end position="689"/>
    </location>
</feature>
<sequence>MAKEIVHEDFGEKIGGAKKDLWAARGLYVDDLLGMNEREAEKYVKKDNVWKKPDYNALIQSGVPVDILYFRKVVRDSLNASPRYLRSDDTPEKRLARQKEYIATVRQVQEAVEKVQTVQDAMDVFDALIIDGGYCERISHGIGGGYIRATQKGRDNPVITDKLVNALYFRGERDFERRIVQGAVKKQFGVPAEQKIPRGYEIRFNDGKRAYSKNNDWLPDTYYVTKGYAILKTNFATREEALKWVQDLARQRGASGKQRFVPQQLSRVRRTGPDYRGNRDVIGQDYLDAFAFRGGEFGNWMTQNDRRASLNMGFDALKDLAAVLKISEKDISYQGTLSIAFGARGSGNAAAHYEPLRKVINLTKMHGAGSLAHEWWHGLDDYLGVKMGAKGFLSEQSRLYEPFKKLIETMKYKPETPEQAAARTEAQAERIRKNAAGWLDSAVLAPLKRAANDEMHMEAYAVLREEFLSGVPGSVEQLSAFKKSVTGRVIPKSERDRLEVFERMLSGMQEQEPPQIGRVETDFYKNSVRMGKECEKDGGYWESNTEMTARAFACYIKDKLSPEISDYLAGHADSAAAFVTGKDGKIEILKAFPEGEERKAINAVFDEVFADLKRQHFLTHSDHPQTLEEIRPAAPAPSRMDSMPVITDAEQLSLFGGEKPSLLGQLAAAKGQGKTPAEPKQTKAHEPEL</sequence>
<organism evidence="3 4">
    <name type="scientific">Sellimonas intestinalis</name>
    <dbReference type="NCBI Taxonomy" id="1653434"/>
    <lineage>
        <taxon>Bacteria</taxon>
        <taxon>Bacillati</taxon>
        <taxon>Bacillota</taxon>
        <taxon>Clostridia</taxon>
        <taxon>Lachnospirales</taxon>
        <taxon>Lachnospiraceae</taxon>
        <taxon>Sellimonas</taxon>
    </lineage>
</organism>
<dbReference type="AlphaFoldDB" id="A0A3E3K3X4"/>
<comment type="caution">
    <text evidence="3">The sequence shown here is derived from an EMBL/GenBank/DDBJ whole genome shotgun (WGS) entry which is preliminary data.</text>
</comment>
<dbReference type="RefSeq" id="WP_117493313.1">
    <property type="nucleotide sequence ID" value="NZ_QVLX01000002.1"/>
</dbReference>
<feature type="domain" description="Large polyvalent protein-associated" evidence="2">
    <location>
        <begin position="534"/>
        <end position="615"/>
    </location>
</feature>
<dbReference type="Pfam" id="PF18796">
    <property type="entry name" value="LPD1"/>
    <property type="match status" value="1"/>
</dbReference>
<feature type="compositionally biased region" description="Basic and acidic residues" evidence="1">
    <location>
        <begin position="680"/>
        <end position="689"/>
    </location>
</feature>
<protein>
    <recommendedName>
        <fullName evidence="2">Large polyvalent protein-associated domain-containing protein</fullName>
    </recommendedName>
</protein>
<keyword evidence="4" id="KW-1185">Reference proteome</keyword>
<evidence type="ECO:0000259" key="2">
    <source>
        <dbReference type="Pfam" id="PF18796"/>
    </source>
</evidence>
<evidence type="ECO:0000313" key="3">
    <source>
        <dbReference type="EMBL" id="RGE88730.1"/>
    </source>
</evidence>